<keyword evidence="4" id="KW-0819">tRNA processing</keyword>
<organism evidence="8 9">
    <name type="scientific">Thraustotheca clavata</name>
    <dbReference type="NCBI Taxonomy" id="74557"/>
    <lineage>
        <taxon>Eukaryota</taxon>
        <taxon>Sar</taxon>
        <taxon>Stramenopiles</taxon>
        <taxon>Oomycota</taxon>
        <taxon>Saprolegniomycetes</taxon>
        <taxon>Saprolegniales</taxon>
        <taxon>Achlyaceae</taxon>
        <taxon>Thraustotheca</taxon>
    </lineage>
</organism>
<name>A0A1V9ZQM3_9STRA</name>
<feature type="region of interest" description="Disordered" evidence="7">
    <location>
        <begin position="303"/>
        <end position="322"/>
    </location>
</feature>
<dbReference type="OrthoDB" id="10254665at2759"/>
<evidence type="ECO:0000256" key="6">
    <source>
        <dbReference type="ARBA" id="ARBA00032319"/>
    </source>
</evidence>
<comment type="similarity">
    <text evidence="2">Belongs to the TRM6/GCD10 family.</text>
</comment>
<comment type="caution">
    <text evidence="8">The sequence shown here is derived from an EMBL/GenBank/DDBJ whole genome shotgun (WGS) entry which is preliminary data.</text>
</comment>
<evidence type="ECO:0000313" key="9">
    <source>
        <dbReference type="Proteomes" id="UP000243217"/>
    </source>
</evidence>
<dbReference type="Pfam" id="PF04189">
    <property type="entry name" value="Gcd10p"/>
    <property type="match status" value="1"/>
</dbReference>
<dbReference type="Proteomes" id="UP000243217">
    <property type="component" value="Unassembled WGS sequence"/>
</dbReference>
<dbReference type="EMBL" id="JNBS01001729">
    <property type="protein sequence ID" value="OQS00261.1"/>
    <property type="molecule type" value="Genomic_DNA"/>
</dbReference>
<evidence type="ECO:0000256" key="4">
    <source>
        <dbReference type="ARBA" id="ARBA00022694"/>
    </source>
</evidence>
<evidence type="ECO:0000256" key="7">
    <source>
        <dbReference type="SAM" id="MobiDB-lite"/>
    </source>
</evidence>
<proteinExistence type="inferred from homology"/>
<dbReference type="InterPro" id="IPR029063">
    <property type="entry name" value="SAM-dependent_MTases_sf"/>
</dbReference>
<dbReference type="InterPro" id="IPR017423">
    <property type="entry name" value="TRM6"/>
</dbReference>
<gene>
    <name evidence="8" type="ORF">THRCLA_06091</name>
</gene>
<reference evidence="8 9" key="1">
    <citation type="journal article" date="2014" name="Genome Biol. Evol.">
        <title>The secreted proteins of Achlya hypogyna and Thraustotheca clavata identify the ancestral oomycete secretome and reveal gene acquisitions by horizontal gene transfer.</title>
        <authorList>
            <person name="Misner I."/>
            <person name="Blouin N."/>
            <person name="Leonard G."/>
            <person name="Richards T.A."/>
            <person name="Lane C.E."/>
        </authorList>
    </citation>
    <scope>NUCLEOTIDE SEQUENCE [LARGE SCALE GENOMIC DNA]</scope>
    <source>
        <strain evidence="8 9">ATCC 34112</strain>
    </source>
</reference>
<dbReference type="GO" id="GO:0031515">
    <property type="term" value="C:tRNA (m1A) methyltransferase complex"/>
    <property type="evidence" value="ECO:0007669"/>
    <property type="project" value="InterPro"/>
</dbReference>
<keyword evidence="9" id="KW-1185">Reference proteome</keyword>
<evidence type="ECO:0000313" key="8">
    <source>
        <dbReference type="EMBL" id="OQS00261.1"/>
    </source>
</evidence>
<dbReference type="AlphaFoldDB" id="A0A1V9ZQM3"/>
<accession>A0A1V9ZQM3</accession>
<evidence type="ECO:0000256" key="2">
    <source>
        <dbReference type="ARBA" id="ARBA00008320"/>
    </source>
</evidence>
<dbReference type="PANTHER" id="PTHR12945:SF0">
    <property type="entry name" value="TRNA (ADENINE(58)-N(1))-METHYLTRANSFERASE NON-CATALYTIC SUBUNIT TRM6"/>
    <property type="match status" value="1"/>
</dbReference>
<comment type="subcellular location">
    <subcellularLocation>
        <location evidence="1">Nucleus</location>
    </subcellularLocation>
</comment>
<dbReference type="STRING" id="74557.A0A1V9ZQM3"/>
<dbReference type="PANTHER" id="PTHR12945">
    <property type="entry name" value="TRANSLATION INITIATION FACTOR EIF3-RELATED"/>
    <property type="match status" value="1"/>
</dbReference>
<evidence type="ECO:0000256" key="1">
    <source>
        <dbReference type="ARBA" id="ARBA00004123"/>
    </source>
</evidence>
<keyword evidence="5" id="KW-0539">Nucleus</keyword>
<keyword evidence="8" id="KW-0808">Transferase</keyword>
<evidence type="ECO:0000256" key="5">
    <source>
        <dbReference type="ARBA" id="ARBA00023242"/>
    </source>
</evidence>
<protein>
    <recommendedName>
        <fullName evidence="3">tRNA (adenine(58)-N(1))-methyltransferase non-catalytic subunit TRM6</fullName>
    </recommendedName>
    <alternativeName>
        <fullName evidence="6">tRNA(m1A58)-methyltransferase subunit TRM6</fullName>
    </alternativeName>
</protein>
<keyword evidence="8" id="KW-0489">Methyltransferase</keyword>
<dbReference type="GO" id="GO:0030488">
    <property type="term" value="P:tRNA methylation"/>
    <property type="evidence" value="ECO:0007669"/>
    <property type="project" value="InterPro"/>
</dbReference>
<evidence type="ECO:0000256" key="3">
    <source>
        <dbReference type="ARBA" id="ARBA00021704"/>
    </source>
</evidence>
<dbReference type="Gene3D" id="3.40.50.150">
    <property type="entry name" value="Vaccinia Virus protein VP39"/>
    <property type="match status" value="1"/>
</dbReference>
<sequence>MSDLIREGDTVVCYTSDDRVFFLEILSKMTMRVGKVAVPLKGAIGHPLGTIFEESNKALVAVTGGLFPDPVAPEVGEFQVPTNDNRHYTDTNDSQKLSNIEIANLRASGVNGSDLIAKLVENSDTWDTKTDFSKQKYLKKKQQKYMPRVQMVRCTAMSLCEVYHVRQPFKILNLRADTLGQIVQYANIYAGAHVVVVDTCMGLVTGAIAERMLGHGHIMAGFEGQQVAADTLRRFNFDNTVMDAIVPFPLHYIGQLNKDEAELVAAEQKKSAEMDSTPEEIGARQREVAERIAKYTPEEQAKYNAKKEARMKARENKTRRTPTDVRNLLRKTADSLIIAANYDPLETLQALLPLLGLSKPFVVYCEYLEPLTRAFDVLQRTDSILNLQLNDTWTREYQVLPGRTHPEMSMSAGSGYILSGIKVESSPPPASHANLKVLPRRSNKKQRN</sequence>
<dbReference type="GO" id="GO:0005634">
    <property type="term" value="C:nucleus"/>
    <property type="evidence" value="ECO:0007669"/>
    <property type="project" value="UniProtKB-SubCell"/>
</dbReference>
<dbReference type="GO" id="GO:0008168">
    <property type="term" value="F:methyltransferase activity"/>
    <property type="evidence" value="ECO:0007669"/>
    <property type="project" value="UniProtKB-KW"/>
</dbReference>